<reference evidence="2" key="1">
    <citation type="journal article" date="2023" name="G3 (Bethesda)">
        <title>A reference genome for the long-term kleptoplast-retaining sea slug Elysia crispata morphotype clarki.</title>
        <authorList>
            <person name="Eastman K.E."/>
            <person name="Pendleton A.L."/>
            <person name="Shaikh M.A."/>
            <person name="Suttiyut T."/>
            <person name="Ogas R."/>
            <person name="Tomko P."/>
            <person name="Gavelis G."/>
            <person name="Widhalm J.R."/>
            <person name="Wisecaver J.H."/>
        </authorList>
    </citation>
    <scope>NUCLEOTIDE SEQUENCE</scope>
    <source>
        <strain evidence="2">ECLA1</strain>
    </source>
</reference>
<dbReference type="SMART" id="SM00558">
    <property type="entry name" value="JmjC"/>
    <property type="match status" value="1"/>
</dbReference>
<dbReference type="PANTHER" id="PTHR12480">
    <property type="entry name" value="ARGININE DEMETHYLASE AND LYSYL-HYDROXYLASE JMJD"/>
    <property type="match status" value="1"/>
</dbReference>
<evidence type="ECO:0000259" key="1">
    <source>
        <dbReference type="PROSITE" id="PS51184"/>
    </source>
</evidence>
<organism evidence="2 3">
    <name type="scientific">Elysia crispata</name>
    <name type="common">lettuce slug</name>
    <dbReference type="NCBI Taxonomy" id="231223"/>
    <lineage>
        <taxon>Eukaryota</taxon>
        <taxon>Metazoa</taxon>
        <taxon>Spiralia</taxon>
        <taxon>Lophotrochozoa</taxon>
        <taxon>Mollusca</taxon>
        <taxon>Gastropoda</taxon>
        <taxon>Heterobranchia</taxon>
        <taxon>Euthyneura</taxon>
        <taxon>Panpulmonata</taxon>
        <taxon>Sacoglossa</taxon>
        <taxon>Placobranchoidea</taxon>
        <taxon>Plakobranchidae</taxon>
        <taxon>Elysia</taxon>
    </lineage>
</organism>
<name>A0AAE1D215_9GAST</name>
<accession>A0AAE1D215</accession>
<sequence length="360" mass="41056">MEEVQITAAQTEISENIQSILNGQTRNDVEFQRQESLKHLSCSDRQIGSCGKVDKRHNLSLQEFLDVYDGKWPVIVTDVMSAWPAINWTADFFKKEYGRSRVTMTTCANSERTGFSVPLEIFLDHLHLSTPKTWTYLQDELFLIQHPELRAHILQPIYTEEDFFQLLPASVRPWDCMLLWGTAHSRSSLHIDPYNWTGTNAVISGLKRWKLLPPGQDQLLSVRPGMRCGFPLECVKYNSDLDLFDSVQLGNLPEIKYVEVDQGPGEMLFIPPGWFHQAYNAVPTLAVSGQMMNSNNYQIVLEEMFKGGNFDRSALPKNIDLMAPKNVVKVVSAQIPQHVLEEGLRRTEEAIQQLHVPSQL</sequence>
<dbReference type="InterPro" id="IPR041667">
    <property type="entry name" value="Cupin_8"/>
</dbReference>
<dbReference type="Gene3D" id="2.60.120.650">
    <property type="entry name" value="Cupin"/>
    <property type="match status" value="1"/>
</dbReference>
<gene>
    <name evidence="2" type="ORF">RRG08_032799</name>
</gene>
<dbReference type="EMBL" id="JAWDGP010005762">
    <property type="protein sequence ID" value="KAK3752509.1"/>
    <property type="molecule type" value="Genomic_DNA"/>
</dbReference>
<dbReference type="GO" id="GO:0000987">
    <property type="term" value="F:cis-regulatory region sequence-specific DNA binding"/>
    <property type="evidence" value="ECO:0007669"/>
    <property type="project" value="TreeGrafter"/>
</dbReference>
<dbReference type="GO" id="GO:0005634">
    <property type="term" value="C:nucleus"/>
    <property type="evidence" value="ECO:0007669"/>
    <property type="project" value="TreeGrafter"/>
</dbReference>
<dbReference type="AlphaFoldDB" id="A0AAE1D215"/>
<dbReference type="PROSITE" id="PS51184">
    <property type="entry name" value="JMJC"/>
    <property type="match status" value="1"/>
</dbReference>
<proteinExistence type="predicted"/>
<dbReference type="SUPFAM" id="SSF51197">
    <property type="entry name" value="Clavaminate synthase-like"/>
    <property type="match status" value="1"/>
</dbReference>
<evidence type="ECO:0000313" key="2">
    <source>
        <dbReference type="EMBL" id="KAK3752509.1"/>
    </source>
</evidence>
<dbReference type="Pfam" id="PF13621">
    <property type="entry name" value="Cupin_8"/>
    <property type="match status" value="1"/>
</dbReference>
<keyword evidence="3" id="KW-1185">Reference proteome</keyword>
<protein>
    <recommendedName>
        <fullName evidence="1">JmjC domain-containing protein</fullName>
    </recommendedName>
</protein>
<evidence type="ECO:0000313" key="3">
    <source>
        <dbReference type="Proteomes" id="UP001283361"/>
    </source>
</evidence>
<dbReference type="InterPro" id="IPR003347">
    <property type="entry name" value="JmjC_dom"/>
</dbReference>
<comment type="caution">
    <text evidence="2">The sequence shown here is derived from an EMBL/GenBank/DDBJ whole genome shotgun (WGS) entry which is preliminary data.</text>
</comment>
<dbReference type="PANTHER" id="PTHR12480:SF21">
    <property type="entry name" value="JMJC DOMAIN-CONTAINING PROTEIN 8"/>
    <property type="match status" value="1"/>
</dbReference>
<feature type="domain" description="JmjC" evidence="1">
    <location>
        <begin position="144"/>
        <end position="308"/>
    </location>
</feature>
<dbReference type="InterPro" id="IPR050910">
    <property type="entry name" value="JMJD6_ArgDemeth/LysHydrox"/>
</dbReference>
<dbReference type="Proteomes" id="UP001283361">
    <property type="component" value="Unassembled WGS sequence"/>
</dbReference>